<sequence>MTTNHKGKQVTKQRYVQIAAVAAVRLKEDATEPTQAEDEAPVTYRGAYLLISNRFDAPEETVTYLRNALADRGVFPYSQVGACLRKVSLRI</sequence>
<accession>G7VY31</accession>
<dbReference type="RefSeq" id="WP_014277992.1">
    <property type="nucleotide sequence ID" value="NC_016641.1"/>
</dbReference>
<reference evidence="1 2" key="3">
    <citation type="journal article" date="2012" name="J. Bacteriol.">
        <title>Genome Sequence of Paenibacillus terrae HPL-003, a Xylanase-Producing Bacterium Isolated from Soil Found in Forest Residue.</title>
        <authorList>
            <person name="Shin S.H."/>
            <person name="Kim S."/>
            <person name="Kim J.Y."/>
            <person name="Song H.Y."/>
            <person name="Cho S.J."/>
            <person name="Kim D.R."/>
            <person name="Lee K.I."/>
            <person name="Lim H.K."/>
            <person name="Park N.J."/>
            <person name="Hwang I.T."/>
            <person name="Yang K.S."/>
        </authorList>
    </citation>
    <scope>NUCLEOTIDE SEQUENCE [LARGE SCALE GENOMIC DNA]</scope>
    <source>
        <strain evidence="1 2">HPL-003</strain>
    </source>
</reference>
<protein>
    <recommendedName>
        <fullName evidence="3">Transposase</fullName>
    </recommendedName>
</protein>
<name>G7VY31_PAETH</name>
<evidence type="ECO:0008006" key="3">
    <source>
        <dbReference type="Google" id="ProtNLM"/>
    </source>
</evidence>
<dbReference type="OrthoDB" id="2519014at2"/>
<dbReference type="EMBL" id="CP003107">
    <property type="protein sequence ID" value="AET57209.1"/>
    <property type="molecule type" value="Genomic_DNA"/>
</dbReference>
<evidence type="ECO:0000313" key="2">
    <source>
        <dbReference type="Proteomes" id="UP000005876"/>
    </source>
</evidence>
<dbReference type="AlphaFoldDB" id="G7VY31"/>
<gene>
    <name evidence="1" type="ordered locus">HPL003_02140</name>
</gene>
<dbReference type="KEGG" id="pta:HPL003_02140"/>
<dbReference type="HOGENOM" id="CLU_2424202_0_0_9"/>
<dbReference type="Proteomes" id="UP000005876">
    <property type="component" value="Chromosome"/>
</dbReference>
<organism evidence="1 2">
    <name type="scientific">Paenibacillus terrae (strain HPL-003)</name>
    <dbReference type="NCBI Taxonomy" id="985665"/>
    <lineage>
        <taxon>Bacteria</taxon>
        <taxon>Bacillati</taxon>
        <taxon>Bacillota</taxon>
        <taxon>Bacilli</taxon>
        <taxon>Bacillales</taxon>
        <taxon>Paenibacillaceae</taxon>
        <taxon>Paenibacillus</taxon>
    </lineage>
</organism>
<evidence type="ECO:0000313" key="1">
    <source>
        <dbReference type="EMBL" id="AET57209.1"/>
    </source>
</evidence>
<proteinExistence type="predicted"/>
<reference key="2">
    <citation type="submission" date="2011-11" db="EMBL/GenBank/DDBJ databases">
        <authorList>
            <person name="Shin S.H."/>
            <person name="Kim S."/>
            <person name="Kim J.Y."/>
        </authorList>
    </citation>
    <scope>NUCLEOTIDE SEQUENCE</scope>
    <source>
        <strain>HPL-003</strain>
    </source>
</reference>
<reference evidence="2" key="1">
    <citation type="submission" date="2011-11" db="EMBL/GenBank/DDBJ databases">
        <title>Complete sequence of Paenibacillus terrae HPL-003.</title>
        <authorList>
            <person name="Shin S.H."/>
            <person name="Kim S."/>
            <person name="Kim J.Y."/>
        </authorList>
    </citation>
    <scope>NUCLEOTIDE SEQUENCE [LARGE SCALE GENOMIC DNA]</scope>
    <source>
        <strain evidence="2">HPL-003</strain>
    </source>
</reference>